<dbReference type="Pfam" id="PF01336">
    <property type="entry name" value="tRNA_anti-codon"/>
    <property type="match status" value="1"/>
</dbReference>
<evidence type="ECO:0000256" key="4">
    <source>
        <dbReference type="ARBA" id="ARBA00022598"/>
    </source>
</evidence>
<dbReference type="InterPro" id="IPR006195">
    <property type="entry name" value="aa-tRNA-synth_II"/>
</dbReference>
<dbReference type="GO" id="GO:0005737">
    <property type="term" value="C:cytoplasm"/>
    <property type="evidence" value="ECO:0007669"/>
    <property type="project" value="UniProtKB-SubCell"/>
</dbReference>
<evidence type="ECO:0000256" key="5">
    <source>
        <dbReference type="ARBA" id="ARBA00022741"/>
    </source>
</evidence>
<dbReference type="PRINTS" id="PR01042">
    <property type="entry name" value="TRNASYNTHASP"/>
</dbReference>
<dbReference type="NCBIfam" id="TIGR00457">
    <property type="entry name" value="asnS"/>
    <property type="match status" value="1"/>
</dbReference>
<dbReference type="NCBIfam" id="NF003037">
    <property type="entry name" value="PRK03932.1"/>
    <property type="match status" value="1"/>
</dbReference>
<sequence>MFQTINEISIHPELYNQKKVLIQGWITNIRGNLKIIFVELNDGSSFKNLQCVLKKEFIDFDKIENLALGVAVEISGIFSNTPERQQFGEVLVETLEIKGNNYNTNFPIQNQEISLEVLRQMPHFRHRSRLFRAIMKLRSALFFEIHKFFRRQGFINFSAPILTSNDGEGAGEVFIVDDENKDFFNKKTTLGVTGQLHAEAYALGFKKVYTFAPTFRAERSNTRRHAAEFWMIEPEVAFFTLEQIIELAVKLLQKVIKSVIIRNKDEFIFLEKAGDKNLRKRLLQFCDSQVTQISYEKAIELLLEHQEKFEEKDLFFGCDLKTEHERFLTEEIFHMPVVIINYPKNLKAFYMHQNEDGQTVAAFDLLVPGIGELIGGSQREVRYEKLLARMNELKMNIEEFQWYLDLRKYGNPGSSGFGLGFERLLMYITGIENIRDVIPFPRTNKNILM</sequence>
<comment type="catalytic activity">
    <reaction evidence="9">
        <text>tRNA(Asn) + L-asparagine + ATP = L-asparaginyl-tRNA(Asn) + AMP + diphosphate + H(+)</text>
        <dbReference type="Rhea" id="RHEA:11180"/>
        <dbReference type="Rhea" id="RHEA-COMP:9659"/>
        <dbReference type="Rhea" id="RHEA-COMP:9674"/>
        <dbReference type="ChEBI" id="CHEBI:15378"/>
        <dbReference type="ChEBI" id="CHEBI:30616"/>
        <dbReference type="ChEBI" id="CHEBI:33019"/>
        <dbReference type="ChEBI" id="CHEBI:58048"/>
        <dbReference type="ChEBI" id="CHEBI:78442"/>
        <dbReference type="ChEBI" id="CHEBI:78515"/>
        <dbReference type="ChEBI" id="CHEBI:456215"/>
        <dbReference type="EC" id="6.1.1.22"/>
    </reaction>
</comment>
<dbReference type="GO" id="GO:0004816">
    <property type="term" value="F:asparagine-tRNA ligase activity"/>
    <property type="evidence" value="ECO:0007669"/>
    <property type="project" value="UniProtKB-UniRule"/>
</dbReference>
<dbReference type="InterPro" id="IPR004364">
    <property type="entry name" value="Aa-tRNA-synt_II"/>
</dbReference>
<name>A0A223MAP2_MESHO</name>
<dbReference type="EC" id="6.1.1.22" evidence="9"/>
<evidence type="ECO:0000256" key="6">
    <source>
        <dbReference type="ARBA" id="ARBA00022840"/>
    </source>
</evidence>
<dbReference type="InterPro" id="IPR002312">
    <property type="entry name" value="Asp/Asn-tRNA-synth_IIb"/>
</dbReference>
<dbReference type="PROSITE" id="PS50862">
    <property type="entry name" value="AA_TRNA_LIGASE_II"/>
    <property type="match status" value="1"/>
</dbReference>
<dbReference type="GO" id="GO:0005524">
    <property type="term" value="F:ATP binding"/>
    <property type="evidence" value="ECO:0007669"/>
    <property type="project" value="UniProtKB-UniRule"/>
</dbReference>
<dbReference type="Pfam" id="PF00152">
    <property type="entry name" value="tRNA-synt_2"/>
    <property type="match status" value="1"/>
</dbReference>
<dbReference type="CDD" id="cd04318">
    <property type="entry name" value="EcAsnRS_like_N"/>
    <property type="match status" value="1"/>
</dbReference>
<evidence type="ECO:0000313" key="11">
    <source>
        <dbReference type="EMBL" id="ASU14632.1"/>
    </source>
</evidence>
<evidence type="ECO:0000256" key="3">
    <source>
        <dbReference type="ARBA" id="ARBA00022490"/>
    </source>
</evidence>
<feature type="domain" description="Aminoacyl-transfer RNA synthetases class-II family profile" evidence="10">
    <location>
        <begin position="135"/>
        <end position="439"/>
    </location>
</feature>
<gene>
    <name evidence="11" type="primary">asnS_1</name>
    <name evidence="9" type="synonym">asnS</name>
    <name evidence="11" type="ORF">CIB43_00746</name>
</gene>
<accession>A0A223MAP2</accession>
<dbReference type="AlphaFoldDB" id="A0A223MAP2"/>
<dbReference type="InterPro" id="IPR012340">
    <property type="entry name" value="NA-bd_OB-fold"/>
</dbReference>
<dbReference type="PANTHER" id="PTHR22594">
    <property type="entry name" value="ASPARTYL/LYSYL-TRNA SYNTHETASE"/>
    <property type="match status" value="1"/>
</dbReference>
<comment type="similarity">
    <text evidence="1 9">Belongs to the class-II aminoacyl-tRNA synthetase family.</text>
</comment>
<dbReference type="GO" id="GO:0003676">
    <property type="term" value="F:nucleic acid binding"/>
    <property type="evidence" value="ECO:0007669"/>
    <property type="project" value="InterPro"/>
</dbReference>
<evidence type="ECO:0000256" key="7">
    <source>
        <dbReference type="ARBA" id="ARBA00022917"/>
    </source>
</evidence>
<keyword evidence="4 9" id="KW-0436">Ligase</keyword>
<dbReference type="Gene3D" id="3.30.930.10">
    <property type="entry name" value="Bira Bifunctional Protein, Domain 2"/>
    <property type="match status" value="1"/>
</dbReference>
<dbReference type="Gene3D" id="2.40.50.140">
    <property type="entry name" value="Nucleic acid-binding proteins"/>
    <property type="match status" value="1"/>
</dbReference>
<keyword evidence="7 9" id="KW-0648">Protein biosynthesis</keyword>
<evidence type="ECO:0000256" key="8">
    <source>
        <dbReference type="ARBA" id="ARBA00023146"/>
    </source>
</evidence>
<keyword evidence="6 9" id="KW-0067">ATP-binding</keyword>
<reference evidence="11 12" key="1">
    <citation type="submission" date="2017-08" db="EMBL/GenBank/DDBJ databases">
        <title>The complete genome sequence of a Mycoplasma hyopneumoniae isolate in Korea.</title>
        <authorList>
            <person name="Han J."/>
            <person name="Lee N."/>
        </authorList>
    </citation>
    <scope>NUCLEOTIDE SEQUENCE [LARGE SCALE GENOMIC DNA]</scope>
    <source>
        <strain evidence="11 12">KM014</strain>
    </source>
</reference>
<keyword evidence="5 9" id="KW-0547">Nucleotide-binding</keyword>
<dbReference type="SUPFAM" id="SSF50249">
    <property type="entry name" value="Nucleic acid-binding proteins"/>
    <property type="match status" value="1"/>
</dbReference>
<evidence type="ECO:0000256" key="9">
    <source>
        <dbReference type="HAMAP-Rule" id="MF_00534"/>
    </source>
</evidence>
<dbReference type="InterPro" id="IPR004365">
    <property type="entry name" value="NA-bd_OB_tRNA"/>
</dbReference>
<proteinExistence type="inferred from homology"/>
<evidence type="ECO:0000259" key="10">
    <source>
        <dbReference type="PROSITE" id="PS50862"/>
    </source>
</evidence>
<keyword evidence="8 9" id="KW-0030">Aminoacyl-tRNA synthetase</keyword>
<dbReference type="Proteomes" id="UP000215452">
    <property type="component" value="Chromosome"/>
</dbReference>
<dbReference type="GO" id="GO:0006421">
    <property type="term" value="P:asparaginyl-tRNA aminoacylation"/>
    <property type="evidence" value="ECO:0007669"/>
    <property type="project" value="UniProtKB-UniRule"/>
</dbReference>
<dbReference type="EMBL" id="CP022714">
    <property type="protein sequence ID" value="ASU14632.1"/>
    <property type="molecule type" value="Genomic_DNA"/>
</dbReference>
<keyword evidence="3 9" id="KW-0963">Cytoplasm</keyword>
<protein>
    <recommendedName>
        <fullName evidence="9">Asparagine--tRNA ligase</fullName>
        <ecNumber evidence="9">6.1.1.22</ecNumber>
    </recommendedName>
    <alternativeName>
        <fullName evidence="9">Asparaginyl-tRNA synthetase</fullName>
        <shortName evidence="9">AsnRS</shortName>
    </alternativeName>
</protein>
<comment type="subunit">
    <text evidence="2 9">Homodimer.</text>
</comment>
<evidence type="ECO:0000256" key="2">
    <source>
        <dbReference type="ARBA" id="ARBA00011738"/>
    </source>
</evidence>
<dbReference type="PANTHER" id="PTHR22594:SF34">
    <property type="entry name" value="ASPARAGINE--TRNA LIGASE, MITOCHONDRIAL-RELATED"/>
    <property type="match status" value="1"/>
</dbReference>
<organism evidence="11 12">
    <name type="scientific">Mesomycoplasma hyopneumoniae</name>
    <name type="common">Mycoplasma hyopneumoniae</name>
    <dbReference type="NCBI Taxonomy" id="2099"/>
    <lineage>
        <taxon>Bacteria</taxon>
        <taxon>Bacillati</taxon>
        <taxon>Mycoplasmatota</taxon>
        <taxon>Mycoplasmoidales</taxon>
        <taxon>Metamycoplasmataceae</taxon>
        <taxon>Mesomycoplasma</taxon>
    </lineage>
</organism>
<dbReference type="InterPro" id="IPR004522">
    <property type="entry name" value="Asn-tRNA-ligase"/>
</dbReference>
<dbReference type="FunFam" id="3.30.930.10:FF:000016">
    <property type="entry name" value="Asparagine--tRNA ligase"/>
    <property type="match status" value="1"/>
</dbReference>
<dbReference type="SUPFAM" id="SSF55681">
    <property type="entry name" value="Class II aaRS and biotin synthetases"/>
    <property type="match status" value="1"/>
</dbReference>
<evidence type="ECO:0000313" key="12">
    <source>
        <dbReference type="Proteomes" id="UP000215452"/>
    </source>
</evidence>
<comment type="subcellular location">
    <subcellularLocation>
        <location evidence="9">Cytoplasm</location>
    </subcellularLocation>
</comment>
<dbReference type="InterPro" id="IPR045864">
    <property type="entry name" value="aa-tRNA-synth_II/BPL/LPL"/>
</dbReference>
<dbReference type="HAMAP" id="MF_00534">
    <property type="entry name" value="Asn_tRNA_synth"/>
    <property type="match status" value="1"/>
</dbReference>
<dbReference type="RefSeq" id="WP_094521693.1">
    <property type="nucleotide sequence ID" value="NZ_CP034597.1"/>
</dbReference>
<evidence type="ECO:0000256" key="1">
    <source>
        <dbReference type="ARBA" id="ARBA00008226"/>
    </source>
</evidence>